<feature type="compositionally biased region" description="Basic and acidic residues" evidence="1">
    <location>
        <begin position="467"/>
        <end position="480"/>
    </location>
</feature>
<dbReference type="AlphaFoldDB" id="A0A2U3DR68"/>
<sequence>MADLEEAITLTRQAVDATPADHPNRAGILNNLGSKLQSLYERTGEMADLEEAITVARQAVDATPADHPDRAGWLNNFGNNLESRYRRTGESGDLEGASSCLHAAWSCQTAIPFHRVKAATRCLSLLAGQSKIDPTIQLGEDVLDLLPAVSTKLLDRSDQQFVMLTFAGVAADVYACLLASGQPASALESLEKGRDIIISQLVNGRDDLSSLRHDYYDIACRYERLRDEINETSGDCEKGTRRAQAANQRRETLAELDRCVLEIWGFAGYERSLVSQTVAEMQQCALGGTIMVVNITDFRSDAILVSKAAVRTLNLPRLVASDAKAWLRKKWTGLEVHRNERGRKNKEYLEYFLWLWNVCVNLVLDAIDTDHTPDALPRIWWMGTGHGSSMPFRAAGVHSPDSTENTFSKAVSSYTPSIKTLGYAHHRARITKNTQASLLIATMPTTPAGALHSNTGKLSDLPGVTAEEKVVGKSRQKSEQKSGVSALDPSGGSYTFLQL</sequence>
<organism evidence="2 3">
    <name type="scientific">Purpureocillium lilacinum</name>
    <name type="common">Paecilomyces lilacinus</name>
    <dbReference type="NCBI Taxonomy" id="33203"/>
    <lineage>
        <taxon>Eukaryota</taxon>
        <taxon>Fungi</taxon>
        <taxon>Dikarya</taxon>
        <taxon>Ascomycota</taxon>
        <taxon>Pezizomycotina</taxon>
        <taxon>Sordariomycetes</taxon>
        <taxon>Hypocreomycetidae</taxon>
        <taxon>Hypocreales</taxon>
        <taxon>Ophiocordycipitaceae</taxon>
        <taxon>Purpureocillium</taxon>
    </lineage>
</organism>
<feature type="region of interest" description="Disordered" evidence="1">
    <location>
        <begin position="467"/>
        <end position="499"/>
    </location>
</feature>
<dbReference type="Proteomes" id="UP000245956">
    <property type="component" value="Unassembled WGS sequence"/>
</dbReference>
<evidence type="ECO:0000256" key="1">
    <source>
        <dbReference type="SAM" id="MobiDB-lite"/>
    </source>
</evidence>
<dbReference type="EMBL" id="LCWV01000046">
    <property type="protein sequence ID" value="PWI64742.1"/>
    <property type="molecule type" value="Genomic_DNA"/>
</dbReference>
<dbReference type="SUPFAM" id="SSF48452">
    <property type="entry name" value="TPR-like"/>
    <property type="match status" value="1"/>
</dbReference>
<proteinExistence type="predicted"/>
<protein>
    <submittedName>
        <fullName evidence="2">Uncharacterized protein</fullName>
    </submittedName>
</protein>
<gene>
    <name evidence="2" type="ORF">PCL_08607</name>
</gene>
<evidence type="ECO:0000313" key="2">
    <source>
        <dbReference type="EMBL" id="PWI64742.1"/>
    </source>
</evidence>
<accession>A0A2U3DR68</accession>
<dbReference type="Gene3D" id="1.25.40.10">
    <property type="entry name" value="Tetratricopeptide repeat domain"/>
    <property type="match status" value="1"/>
</dbReference>
<dbReference type="Pfam" id="PF13374">
    <property type="entry name" value="TPR_10"/>
    <property type="match status" value="1"/>
</dbReference>
<reference evidence="2 3" key="1">
    <citation type="journal article" date="2016" name="Front. Microbiol.">
        <title>Genome and transcriptome sequences reveal the specific parasitism of the nematophagous Purpureocillium lilacinum 36-1.</title>
        <authorList>
            <person name="Xie J."/>
            <person name="Li S."/>
            <person name="Mo C."/>
            <person name="Xiao X."/>
            <person name="Peng D."/>
            <person name="Wang G."/>
            <person name="Xiao Y."/>
        </authorList>
    </citation>
    <scope>NUCLEOTIDE SEQUENCE [LARGE SCALE GENOMIC DNA]</scope>
    <source>
        <strain evidence="2 3">36-1</strain>
    </source>
</reference>
<comment type="caution">
    <text evidence="2">The sequence shown here is derived from an EMBL/GenBank/DDBJ whole genome shotgun (WGS) entry which is preliminary data.</text>
</comment>
<name>A0A2U3DR68_PURLI</name>
<evidence type="ECO:0000313" key="3">
    <source>
        <dbReference type="Proteomes" id="UP000245956"/>
    </source>
</evidence>
<dbReference type="InterPro" id="IPR011990">
    <property type="entry name" value="TPR-like_helical_dom_sf"/>
</dbReference>